<dbReference type="STRING" id="318479.A0A158Q2P9"/>
<dbReference type="OrthoDB" id="2649at2759"/>
<dbReference type="PANTHER" id="PTHR47634:SF9">
    <property type="entry name" value="PROTEIN KINASE DOMAIN-CONTAINING PROTEIN-RELATED"/>
    <property type="match status" value="1"/>
</dbReference>
<dbReference type="Gene3D" id="3.30.200.20">
    <property type="entry name" value="Phosphorylase Kinase, domain 1"/>
    <property type="match status" value="1"/>
</dbReference>
<dbReference type="Pfam" id="PF00069">
    <property type="entry name" value="Pkinase"/>
    <property type="match status" value="2"/>
</dbReference>
<dbReference type="InterPro" id="IPR051334">
    <property type="entry name" value="SRPK"/>
</dbReference>
<keyword evidence="5" id="KW-0418">Kinase</keyword>
<dbReference type="EMBL" id="UYYG01001151">
    <property type="protein sequence ID" value="VDN54974.1"/>
    <property type="molecule type" value="Genomic_DNA"/>
</dbReference>
<dbReference type="AlphaFoldDB" id="A0A158Q2P9"/>
<dbReference type="GO" id="GO:0005634">
    <property type="term" value="C:nucleus"/>
    <property type="evidence" value="ECO:0007669"/>
    <property type="project" value="TreeGrafter"/>
</dbReference>
<comment type="catalytic activity">
    <reaction evidence="7">
        <text>L-threonyl-[protein] + ATP = O-phospho-L-threonyl-[protein] + ADP + H(+)</text>
        <dbReference type="Rhea" id="RHEA:46608"/>
        <dbReference type="Rhea" id="RHEA-COMP:11060"/>
        <dbReference type="Rhea" id="RHEA-COMP:11605"/>
        <dbReference type="ChEBI" id="CHEBI:15378"/>
        <dbReference type="ChEBI" id="CHEBI:30013"/>
        <dbReference type="ChEBI" id="CHEBI:30616"/>
        <dbReference type="ChEBI" id="CHEBI:61977"/>
        <dbReference type="ChEBI" id="CHEBI:456216"/>
        <dbReference type="EC" id="2.7.11.1"/>
    </reaction>
</comment>
<evidence type="ECO:0000256" key="2">
    <source>
        <dbReference type="ARBA" id="ARBA00022527"/>
    </source>
</evidence>
<evidence type="ECO:0000313" key="11">
    <source>
        <dbReference type="EMBL" id="VDN54974.1"/>
    </source>
</evidence>
<dbReference type="InterPro" id="IPR008271">
    <property type="entry name" value="Ser/Thr_kinase_AS"/>
</dbReference>
<feature type="region of interest" description="Disordered" evidence="9">
    <location>
        <begin position="1"/>
        <end position="63"/>
    </location>
</feature>
<organism evidence="12 14">
    <name type="scientific">Dracunculus medinensis</name>
    <name type="common">Guinea worm</name>
    <dbReference type="NCBI Taxonomy" id="318479"/>
    <lineage>
        <taxon>Eukaryota</taxon>
        <taxon>Metazoa</taxon>
        <taxon>Ecdysozoa</taxon>
        <taxon>Nematoda</taxon>
        <taxon>Chromadorea</taxon>
        <taxon>Rhabditida</taxon>
        <taxon>Spirurina</taxon>
        <taxon>Dracunculoidea</taxon>
        <taxon>Dracunculidae</taxon>
        <taxon>Dracunculus</taxon>
    </lineage>
</organism>
<evidence type="ECO:0000256" key="3">
    <source>
        <dbReference type="ARBA" id="ARBA00022679"/>
    </source>
</evidence>
<dbReference type="FunFam" id="3.30.200.20:FF:000163">
    <property type="entry name" value="SRSF protein kinase 2 isoform X1"/>
    <property type="match status" value="1"/>
</dbReference>
<evidence type="ECO:0000256" key="8">
    <source>
        <dbReference type="ARBA" id="ARBA00048679"/>
    </source>
</evidence>
<dbReference type="Proteomes" id="UP000038040">
    <property type="component" value="Unplaced"/>
</dbReference>
<dbReference type="GO" id="GO:0000245">
    <property type="term" value="P:spliceosomal complex assembly"/>
    <property type="evidence" value="ECO:0007669"/>
    <property type="project" value="TreeGrafter"/>
</dbReference>
<evidence type="ECO:0000256" key="1">
    <source>
        <dbReference type="ARBA" id="ARBA00012513"/>
    </source>
</evidence>
<dbReference type="FunFam" id="1.10.510.10:FF:000293">
    <property type="entry name" value="SRSF protein kinase 1"/>
    <property type="match status" value="1"/>
</dbReference>
<evidence type="ECO:0000313" key="13">
    <source>
        <dbReference type="Proteomes" id="UP000274756"/>
    </source>
</evidence>
<dbReference type="Gene3D" id="1.10.510.10">
    <property type="entry name" value="Transferase(Phosphotransferase) domain 1"/>
    <property type="match status" value="1"/>
</dbReference>
<evidence type="ECO:0000256" key="9">
    <source>
        <dbReference type="SAM" id="MobiDB-lite"/>
    </source>
</evidence>
<dbReference type="CDD" id="cd14136">
    <property type="entry name" value="STKc_SRPK"/>
    <property type="match status" value="1"/>
</dbReference>
<gene>
    <name evidence="11" type="ORF">DME_LOCUS4947</name>
</gene>
<keyword evidence="3" id="KW-0808">Transferase</keyword>
<protein>
    <recommendedName>
        <fullName evidence="1">non-specific serine/threonine protein kinase</fullName>
        <ecNumber evidence="1">2.7.11.1</ecNumber>
    </recommendedName>
</protein>
<dbReference type="GO" id="GO:0050684">
    <property type="term" value="P:regulation of mRNA processing"/>
    <property type="evidence" value="ECO:0007669"/>
    <property type="project" value="TreeGrafter"/>
</dbReference>
<dbReference type="Proteomes" id="UP000274756">
    <property type="component" value="Unassembled WGS sequence"/>
</dbReference>
<dbReference type="GO" id="GO:0005737">
    <property type="term" value="C:cytoplasm"/>
    <property type="evidence" value="ECO:0007669"/>
    <property type="project" value="TreeGrafter"/>
</dbReference>
<evidence type="ECO:0000256" key="7">
    <source>
        <dbReference type="ARBA" id="ARBA00047899"/>
    </source>
</evidence>
<dbReference type="PROSITE" id="PS00108">
    <property type="entry name" value="PROTEIN_KINASE_ST"/>
    <property type="match status" value="1"/>
</dbReference>
<dbReference type="InterPro" id="IPR000719">
    <property type="entry name" value="Prot_kinase_dom"/>
</dbReference>
<reference evidence="11 13" key="2">
    <citation type="submission" date="2018-11" db="EMBL/GenBank/DDBJ databases">
        <authorList>
            <consortium name="Pathogen Informatics"/>
        </authorList>
    </citation>
    <scope>NUCLEOTIDE SEQUENCE [LARGE SCALE GENOMIC DNA]</scope>
</reference>
<dbReference type="EC" id="2.7.11.1" evidence="1"/>
<comment type="catalytic activity">
    <reaction evidence="8">
        <text>L-seryl-[protein] + ATP = O-phospho-L-seryl-[protein] + ADP + H(+)</text>
        <dbReference type="Rhea" id="RHEA:17989"/>
        <dbReference type="Rhea" id="RHEA-COMP:9863"/>
        <dbReference type="Rhea" id="RHEA-COMP:11604"/>
        <dbReference type="ChEBI" id="CHEBI:15378"/>
        <dbReference type="ChEBI" id="CHEBI:29999"/>
        <dbReference type="ChEBI" id="CHEBI:30616"/>
        <dbReference type="ChEBI" id="CHEBI:83421"/>
        <dbReference type="ChEBI" id="CHEBI:456216"/>
        <dbReference type="EC" id="2.7.11.1"/>
    </reaction>
</comment>
<dbReference type="SMART" id="SM00220">
    <property type="entry name" value="S_TKc"/>
    <property type="match status" value="1"/>
</dbReference>
<keyword evidence="2" id="KW-0723">Serine/threonine-protein kinase</keyword>
<evidence type="ECO:0000256" key="6">
    <source>
        <dbReference type="ARBA" id="ARBA00022840"/>
    </source>
</evidence>
<evidence type="ECO:0000313" key="14">
    <source>
        <dbReference type="WBParaSite" id="DME_0000058701-mRNA-1"/>
    </source>
</evidence>
<evidence type="ECO:0000256" key="5">
    <source>
        <dbReference type="ARBA" id="ARBA00022777"/>
    </source>
</evidence>
<dbReference type="SUPFAM" id="SSF56112">
    <property type="entry name" value="Protein kinase-like (PK-like)"/>
    <property type="match status" value="1"/>
</dbReference>
<name>A0A158Q2P9_DRAME</name>
<evidence type="ECO:0000259" key="10">
    <source>
        <dbReference type="PROSITE" id="PS50011"/>
    </source>
</evidence>
<proteinExistence type="predicted"/>
<dbReference type="WBParaSite" id="DME_0000058701-mRNA-1">
    <property type="protein sequence ID" value="DME_0000058701-mRNA-1"/>
    <property type="gene ID" value="DME_0000058701"/>
</dbReference>
<dbReference type="GO" id="GO:0004674">
    <property type="term" value="F:protein serine/threonine kinase activity"/>
    <property type="evidence" value="ECO:0007669"/>
    <property type="project" value="UniProtKB-KW"/>
</dbReference>
<dbReference type="GO" id="GO:0005524">
    <property type="term" value="F:ATP binding"/>
    <property type="evidence" value="ECO:0007669"/>
    <property type="project" value="UniProtKB-KW"/>
</dbReference>
<dbReference type="PROSITE" id="PS50011">
    <property type="entry name" value="PROTEIN_KINASE_DOM"/>
    <property type="match status" value="1"/>
</dbReference>
<keyword evidence="6" id="KW-0067">ATP-binding</keyword>
<dbReference type="InterPro" id="IPR011009">
    <property type="entry name" value="Kinase-like_dom_sf"/>
</dbReference>
<reference evidence="14" key="1">
    <citation type="submission" date="2016-04" db="UniProtKB">
        <authorList>
            <consortium name="WormBaseParasite"/>
        </authorList>
    </citation>
    <scope>IDENTIFICATION</scope>
</reference>
<keyword evidence="4" id="KW-0547">Nucleotide-binding</keyword>
<evidence type="ECO:0000256" key="4">
    <source>
        <dbReference type="ARBA" id="ARBA00022741"/>
    </source>
</evidence>
<dbReference type="PANTHER" id="PTHR47634">
    <property type="entry name" value="PROTEIN KINASE DOMAIN-CONTAINING PROTEIN-RELATED"/>
    <property type="match status" value="1"/>
</dbReference>
<feature type="compositionally biased region" description="Acidic residues" evidence="9">
    <location>
        <begin position="32"/>
        <end position="55"/>
    </location>
</feature>
<evidence type="ECO:0000313" key="12">
    <source>
        <dbReference type="Proteomes" id="UP000038040"/>
    </source>
</evidence>
<keyword evidence="13" id="KW-1185">Reference proteome</keyword>
<accession>A0A158Q2P9</accession>
<feature type="domain" description="Protein kinase" evidence="10">
    <location>
        <begin position="77"/>
        <end position="460"/>
    </location>
</feature>
<sequence>HQLHHAPSGGKLVPSDPNFDENYVGPPSGDSESGECEEINEEEEVLGSDDEEQEDPKDYRRGGYHPVTIGDVFNGRYHALRKMGWGHFSTVWLCWDTVMMRFVAMKIVKSAGHYTEAALDEIKLLMSVRNADENDEFRERVVQLLDEFSVTGPNGTHICMVFEVLGCNLLKLIIRTDYQGLPLELVRVITRQVLEGLQYLHEKCNIIHTDIKPENVLITMDHEDIKKMAAEALYAEKFGIQMSGSAVSTVPAHVLKKYEESMSKNRRKKLKKKRKKQRELLELQLSQVEGLSVDISTANGPMKSTSINGPKHHHFTEDIQTRQYRSLEVLIGAGYGPPADIWSTACMAFELATGDYLFEPHSGDTYSRDEDHLAHIIELLGSISPRVYKKGEHWRNFFDKSGRLLHITQLKPWPLVEVLMQKYEWPLEHAAQFASFLIPMLAFDQEERATARQCLQHDWLKPFGGKNPRIRKNLSLVNRDYVGYNSTIRIENDSDDKIKEIGNSDAIQLSSLSIESQIDDGEM</sequence>